<dbReference type="InterPro" id="IPR023828">
    <property type="entry name" value="Peptidase_S8_Ser-AS"/>
</dbReference>
<feature type="active site" description="Charge relay system" evidence="10">
    <location>
        <position position="192"/>
    </location>
</feature>
<dbReference type="PROSITE" id="PS00137">
    <property type="entry name" value="SUBTILASE_HIS"/>
    <property type="match status" value="1"/>
</dbReference>
<evidence type="ECO:0000256" key="9">
    <source>
        <dbReference type="ARBA" id="ARBA00022837"/>
    </source>
</evidence>
<gene>
    <name evidence="14" type="ORF">E1I69_22595</name>
</gene>
<feature type="signal peptide" evidence="12">
    <location>
        <begin position="1"/>
        <end position="24"/>
    </location>
</feature>
<dbReference type="CDD" id="cd07484">
    <property type="entry name" value="Peptidases_S8_Thermitase_like"/>
    <property type="match status" value="1"/>
</dbReference>
<dbReference type="STRING" id="1033734.GCA_000285535_01008"/>
<evidence type="ECO:0000256" key="3">
    <source>
        <dbReference type="ARBA" id="ARBA00010116"/>
    </source>
</evidence>
<dbReference type="InterPro" id="IPR050131">
    <property type="entry name" value="Peptidase_S8_subtilisin-like"/>
</dbReference>
<evidence type="ECO:0000256" key="8">
    <source>
        <dbReference type="ARBA" id="ARBA00022825"/>
    </source>
</evidence>
<keyword evidence="9" id="KW-0106">Calcium</keyword>
<evidence type="ECO:0000256" key="12">
    <source>
        <dbReference type="SAM" id="SignalP"/>
    </source>
</evidence>
<dbReference type="InterPro" id="IPR022398">
    <property type="entry name" value="Peptidase_S8_His-AS"/>
</dbReference>
<protein>
    <submittedName>
        <fullName evidence="14">Peptidase S8</fullName>
    </submittedName>
</protein>
<comment type="subcellular location">
    <subcellularLocation>
        <location evidence="2">Secreted</location>
    </subcellularLocation>
</comment>
<evidence type="ECO:0000256" key="2">
    <source>
        <dbReference type="ARBA" id="ARBA00004613"/>
    </source>
</evidence>
<dbReference type="Gene3D" id="2.60.40.10">
    <property type="entry name" value="Immunoglobulins"/>
    <property type="match status" value="1"/>
</dbReference>
<dbReference type="AlphaFoldDB" id="A0A4S3PJW2"/>
<dbReference type="PANTHER" id="PTHR43806">
    <property type="entry name" value="PEPTIDASE S8"/>
    <property type="match status" value="1"/>
</dbReference>
<dbReference type="PROSITE" id="PS51892">
    <property type="entry name" value="SUBTILASE"/>
    <property type="match status" value="1"/>
</dbReference>
<evidence type="ECO:0000313" key="15">
    <source>
        <dbReference type="Proteomes" id="UP000306477"/>
    </source>
</evidence>
<keyword evidence="5" id="KW-0964">Secreted</keyword>
<dbReference type="GO" id="GO:0005576">
    <property type="term" value="C:extracellular region"/>
    <property type="evidence" value="ECO:0007669"/>
    <property type="project" value="UniProtKB-SubCell"/>
</dbReference>
<comment type="cofactor">
    <cofactor evidence="1">
        <name>Ca(2+)</name>
        <dbReference type="ChEBI" id="CHEBI:29108"/>
    </cofactor>
</comment>
<dbReference type="GO" id="GO:0004866">
    <property type="term" value="F:endopeptidase inhibitor activity"/>
    <property type="evidence" value="ECO:0007669"/>
    <property type="project" value="InterPro"/>
</dbReference>
<name>A0A4S3PJW2_9BACI</name>
<dbReference type="PROSITE" id="PS00138">
    <property type="entry name" value="SUBTILASE_SER"/>
    <property type="match status" value="1"/>
</dbReference>
<proteinExistence type="inferred from homology"/>
<comment type="similarity">
    <text evidence="4 10 11">Belongs to the peptidase S8 family.</text>
</comment>
<dbReference type="InterPro" id="IPR015500">
    <property type="entry name" value="Peptidase_S8_subtilisin-rel"/>
</dbReference>
<organism evidence="14 15">
    <name type="scientific">Bacillus timonensis</name>
    <dbReference type="NCBI Taxonomy" id="1033734"/>
    <lineage>
        <taxon>Bacteria</taxon>
        <taxon>Bacillati</taxon>
        <taxon>Bacillota</taxon>
        <taxon>Bacilli</taxon>
        <taxon>Bacillales</taxon>
        <taxon>Bacillaceae</taxon>
        <taxon>Bacillus</taxon>
    </lineage>
</organism>
<dbReference type="OrthoDB" id="9798386at2"/>
<dbReference type="InterPro" id="IPR034084">
    <property type="entry name" value="Thermitase-like_dom"/>
</dbReference>
<evidence type="ECO:0000256" key="4">
    <source>
        <dbReference type="ARBA" id="ARBA00011073"/>
    </source>
</evidence>
<dbReference type="Proteomes" id="UP000306477">
    <property type="component" value="Unassembled WGS sequence"/>
</dbReference>
<dbReference type="PROSITE" id="PS51127">
    <property type="entry name" value="BIG1"/>
    <property type="match status" value="1"/>
</dbReference>
<evidence type="ECO:0000256" key="6">
    <source>
        <dbReference type="ARBA" id="ARBA00022670"/>
    </source>
</evidence>
<feature type="chain" id="PRO_5020707033" evidence="12">
    <location>
        <begin position="25"/>
        <end position="545"/>
    </location>
</feature>
<dbReference type="RefSeq" id="WP_136381784.1">
    <property type="nucleotide sequence ID" value="NZ_SLUB01000083.1"/>
</dbReference>
<dbReference type="GO" id="GO:0006508">
    <property type="term" value="P:proteolysis"/>
    <property type="evidence" value="ECO:0007669"/>
    <property type="project" value="UniProtKB-KW"/>
</dbReference>
<dbReference type="InterPro" id="IPR003344">
    <property type="entry name" value="Big_1_dom"/>
</dbReference>
<keyword evidence="8 10" id="KW-0720">Serine protease</keyword>
<evidence type="ECO:0000256" key="10">
    <source>
        <dbReference type="PROSITE-ProRule" id="PRU01240"/>
    </source>
</evidence>
<dbReference type="InterPro" id="IPR036852">
    <property type="entry name" value="Peptidase_S8/S53_dom_sf"/>
</dbReference>
<feature type="domain" description="Big-1" evidence="13">
    <location>
        <begin position="445"/>
        <end position="543"/>
    </location>
</feature>
<evidence type="ECO:0000259" key="13">
    <source>
        <dbReference type="PROSITE" id="PS51127"/>
    </source>
</evidence>
<dbReference type="PRINTS" id="PR00723">
    <property type="entry name" value="SUBTILISIN"/>
</dbReference>
<comment type="caution">
    <text evidence="14">The sequence shown here is derived from an EMBL/GenBank/DDBJ whole genome shotgun (WGS) entry which is preliminary data.</text>
</comment>
<dbReference type="InterPro" id="IPR023827">
    <property type="entry name" value="Peptidase_S8_Asp-AS"/>
</dbReference>
<feature type="active site" description="Charge relay system" evidence="10">
    <location>
        <position position="375"/>
    </location>
</feature>
<comment type="similarity">
    <text evidence="3">Belongs to the intimin/invasin family.</text>
</comment>
<keyword evidence="15" id="KW-1185">Reference proteome</keyword>
<accession>A0A4S3PJW2</accession>
<dbReference type="EMBL" id="SLUB01000083">
    <property type="protein sequence ID" value="THE09374.1"/>
    <property type="molecule type" value="Genomic_DNA"/>
</dbReference>
<dbReference type="InterPro" id="IPR000209">
    <property type="entry name" value="Peptidase_S8/S53_dom"/>
</dbReference>
<dbReference type="PROSITE" id="PS00136">
    <property type="entry name" value="SUBTILASE_ASP"/>
    <property type="match status" value="1"/>
</dbReference>
<keyword evidence="7 10" id="KW-0378">Hydrolase</keyword>
<dbReference type="SUPFAM" id="SSF52743">
    <property type="entry name" value="Subtilisin-like"/>
    <property type="match status" value="1"/>
</dbReference>
<dbReference type="PANTHER" id="PTHR43806:SF11">
    <property type="entry name" value="CEREVISIN-RELATED"/>
    <property type="match status" value="1"/>
</dbReference>
<keyword evidence="6 10" id="KW-0645">Protease</keyword>
<evidence type="ECO:0000256" key="11">
    <source>
        <dbReference type="RuleBase" id="RU003355"/>
    </source>
</evidence>
<evidence type="ECO:0000256" key="7">
    <source>
        <dbReference type="ARBA" id="ARBA00022801"/>
    </source>
</evidence>
<sequence>MKKLVSFSIVLLLMLSMFAGVTFANQPDNVGKGNLDFVEGELIVSVEPKQKGNADLTIQSADSLKGQEDVLKAKGFSIIDTLHVEDTSVKPLISKNFNKKVVDKMGLVYLVKYSPDNFKSSTLAKNELRKELMNLGFKVRYISENYKMMAIEGTATIQAVHQNQKWHYDMIKAPQAWTITNGSSAVKVAVLDTGIDHNHPSLANFVNTSLGRSFVGGTTMDVQGHGTHVAGTIASYGSVSGVMQNATLIPVKVLGNDGSGSLYGITQGILYAADIDADVINMSLGGGGYNQSMDEAVQTATAQGTIVVAASGNDGASSISYPAAYSSVIAVGSVTSSGTRSSFSNYGSGLELMAPGSSIYSTYPKSRYATLSGTSMATPHVAGVAGLIRAANPNISVSQARQILRDTAQETGSFTQYGYGIVDAHAAVVAASGGGGTTPPPPSSTETVTTVSTNYIYYYRGETVYVTSTVKDSNGAAVANATVNFKITRPNGTTVTSSATTNSSGVATWSIGTNYSTATGTYRLDATASKSGYSSSAASTTFRIY</sequence>
<evidence type="ECO:0000313" key="14">
    <source>
        <dbReference type="EMBL" id="THE09374.1"/>
    </source>
</evidence>
<dbReference type="GO" id="GO:0004252">
    <property type="term" value="F:serine-type endopeptidase activity"/>
    <property type="evidence" value="ECO:0007669"/>
    <property type="project" value="UniProtKB-UniRule"/>
</dbReference>
<dbReference type="Pfam" id="PF00082">
    <property type="entry name" value="Peptidase_S8"/>
    <property type="match status" value="1"/>
</dbReference>
<reference evidence="14 15" key="1">
    <citation type="journal article" date="2019" name="Indoor Air">
        <title>Impacts of indoor surface finishes on bacterial viability.</title>
        <authorList>
            <person name="Hu J."/>
            <person name="Maamar S.B."/>
            <person name="Glawe A.J."/>
            <person name="Gottel N."/>
            <person name="Gilbert J.A."/>
            <person name="Hartmann E.M."/>
        </authorList>
    </citation>
    <scope>NUCLEOTIDE SEQUENCE [LARGE SCALE GENOMIC DNA]</scope>
    <source>
        <strain evidence="14 15">AF060A6</strain>
    </source>
</reference>
<evidence type="ECO:0000256" key="5">
    <source>
        <dbReference type="ARBA" id="ARBA00022525"/>
    </source>
</evidence>
<evidence type="ECO:0000256" key="1">
    <source>
        <dbReference type="ARBA" id="ARBA00001913"/>
    </source>
</evidence>
<keyword evidence="12" id="KW-0732">Signal</keyword>
<dbReference type="InterPro" id="IPR013783">
    <property type="entry name" value="Ig-like_fold"/>
</dbReference>
<dbReference type="Gene3D" id="3.40.50.200">
    <property type="entry name" value="Peptidase S8/S53 domain"/>
    <property type="match status" value="1"/>
</dbReference>
<dbReference type="Pfam" id="PF01835">
    <property type="entry name" value="MG2"/>
    <property type="match status" value="1"/>
</dbReference>
<dbReference type="SUPFAM" id="SSF49373">
    <property type="entry name" value="Invasin/intimin cell-adhesion fragments"/>
    <property type="match status" value="1"/>
</dbReference>
<dbReference type="InterPro" id="IPR008964">
    <property type="entry name" value="Invasin/intimin_cell_adhesion"/>
</dbReference>
<feature type="active site" description="Charge relay system" evidence="10">
    <location>
        <position position="225"/>
    </location>
</feature>
<dbReference type="InterPro" id="IPR002890">
    <property type="entry name" value="MG2"/>
</dbReference>